<dbReference type="PATRIC" id="fig|1365251.3.peg.1597"/>
<sequence>MKNLSQQKELANVQTPIIAGGFWRTIGCAPNTYNDGTCPSNLPYETGCACPTTHPIHCA</sequence>
<protein>
    <submittedName>
        <fullName evidence="1">Uncharacterized protein</fullName>
    </submittedName>
</protein>
<dbReference type="AlphaFoldDB" id="A0A162AL23"/>
<evidence type="ECO:0000313" key="1">
    <source>
        <dbReference type="EMBL" id="KZN51754.1"/>
    </source>
</evidence>
<dbReference type="Proteomes" id="UP000076503">
    <property type="component" value="Unassembled WGS sequence"/>
</dbReference>
<reference evidence="1 2" key="1">
    <citation type="submission" date="2013-07" db="EMBL/GenBank/DDBJ databases">
        <title>Comparative Genomic and Metabolomic Analysis of Twelve Strains of Pseudoalteromonas luteoviolacea.</title>
        <authorList>
            <person name="Vynne N.G."/>
            <person name="Mansson M."/>
            <person name="Gram L."/>
        </authorList>
    </citation>
    <scope>NUCLEOTIDE SEQUENCE [LARGE SCALE GENOMIC DNA]</scope>
    <source>
        <strain evidence="1 2">H33</strain>
    </source>
</reference>
<proteinExistence type="predicted"/>
<evidence type="ECO:0000313" key="2">
    <source>
        <dbReference type="Proteomes" id="UP000076503"/>
    </source>
</evidence>
<gene>
    <name evidence="1" type="ORF">N476_11975</name>
</gene>
<dbReference type="EMBL" id="AUXZ01000066">
    <property type="protein sequence ID" value="KZN51754.1"/>
    <property type="molecule type" value="Genomic_DNA"/>
</dbReference>
<name>A0A162AL23_9GAMM</name>
<organism evidence="1 2">
    <name type="scientific">Pseudoalteromonas luteoviolacea H33</name>
    <dbReference type="NCBI Taxonomy" id="1365251"/>
    <lineage>
        <taxon>Bacteria</taxon>
        <taxon>Pseudomonadati</taxon>
        <taxon>Pseudomonadota</taxon>
        <taxon>Gammaproteobacteria</taxon>
        <taxon>Alteromonadales</taxon>
        <taxon>Pseudoalteromonadaceae</taxon>
        <taxon>Pseudoalteromonas</taxon>
    </lineage>
</organism>
<accession>A0A162AL23</accession>
<comment type="caution">
    <text evidence="1">The sequence shown here is derived from an EMBL/GenBank/DDBJ whole genome shotgun (WGS) entry which is preliminary data.</text>
</comment>